<dbReference type="InterPro" id="IPR036849">
    <property type="entry name" value="Enolase-like_C_sf"/>
</dbReference>
<dbReference type="Pfam" id="PF02746">
    <property type="entry name" value="MR_MLE_N"/>
    <property type="match status" value="1"/>
</dbReference>
<reference evidence="5 6" key="1">
    <citation type="submission" date="2018-09" db="EMBL/GenBank/DDBJ databases">
        <title>Glutamicibacter mishrai S5-52T (LMG 29155T = KCTC 39846T).</title>
        <authorList>
            <person name="Das S.K."/>
        </authorList>
    </citation>
    <scope>NUCLEOTIDE SEQUENCE [LARGE SCALE GENOMIC DNA]</scope>
    <source>
        <strain evidence="5 6">S5-52</strain>
    </source>
</reference>
<dbReference type="SUPFAM" id="SSF51604">
    <property type="entry name" value="Enolase C-terminal domain-like"/>
    <property type="match status" value="1"/>
</dbReference>
<dbReference type="AlphaFoldDB" id="A0A6H0SHM3"/>
<keyword evidence="2" id="KW-0479">Metal-binding</keyword>
<dbReference type="InterPro" id="IPR013342">
    <property type="entry name" value="Mandelate_racemase_C"/>
</dbReference>
<dbReference type="PANTHER" id="PTHR13794:SF58">
    <property type="entry name" value="MITOCHONDRIAL ENOLASE SUPERFAMILY MEMBER 1"/>
    <property type="match status" value="1"/>
</dbReference>
<evidence type="ECO:0000256" key="1">
    <source>
        <dbReference type="ARBA" id="ARBA00001946"/>
    </source>
</evidence>
<organism evidence="5 6">
    <name type="scientific">Glutamicibacter mishrai</name>
    <dbReference type="NCBI Taxonomy" id="1775880"/>
    <lineage>
        <taxon>Bacteria</taxon>
        <taxon>Bacillati</taxon>
        <taxon>Actinomycetota</taxon>
        <taxon>Actinomycetes</taxon>
        <taxon>Micrococcales</taxon>
        <taxon>Micrococcaceae</taxon>
        <taxon>Glutamicibacter</taxon>
    </lineage>
</organism>
<dbReference type="EMBL" id="CP032549">
    <property type="protein sequence ID" value="QIV87162.1"/>
    <property type="molecule type" value="Genomic_DNA"/>
</dbReference>
<dbReference type="RefSeq" id="WP_281350633.1">
    <property type="nucleotide sequence ID" value="NZ_CP032549.1"/>
</dbReference>
<evidence type="ECO:0000256" key="2">
    <source>
        <dbReference type="ARBA" id="ARBA00022723"/>
    </source>
</evidence>
<dbReference type="CDD" id="cd03316">
    <property type="entry name" value="MR_like"/>
    <property type="match status" value="1"/>
</dbReference>
<dbReference type="InterPro" id="IPR029017">
    <property type="entry name" value="Enolase-like_N"/>
</dbReference>
<gene>
    <name evidence="5" type="ORF">D3791_08475</name>
</gene>
<dbReference type="InterPro" id="IPR013341">
    <property type="entry name" value="Mandelate_racemase_N_dom"/>
</dbReference>
<dbReference type="GO" id="GO:0016052">
    <property type="term" value="P:carbohydrate catabolic process"/>
    <property type="evidence" value="ECO:0007669"/>
    <property type="project" value="TreeGrafter"/>
</dbReference>
<protein>
    <submittedName>
        <fullName evidence="5">Mandelate racemase/muconate lactonizing enzyme family protein</fullName>
    </submittedName>
</protein>
<dbReference type="SFLD" id="SFLDS00001">
    <property type="entry name" value="Enolase"/>
    <property type="match status" value="1"/>
</dbReference>
<evidence type="ECO:0000256" key="3">
    <source>
        <dbReference type="ARBA" id="ARBA00022842"/>
    </source>
</evidence>
<comment type="cofactor">
    <cofactor evidence="1">
        <name>Mg(2+)</name>
        <dbReference type="ChEBI" id="CHEBI:18420"/>
    </cofactor>
</comment>
<dbReference type="GO" id="GO:0000287">
    <property type="term" value="F:magnesium ion binding"/>
    <property type="evidence" value="ECO:0007669"/>
    <property type="project" value="TreeGrafter"/>
</dbReference>
<dbReference type="PANTHER" id="PTHR13794">
    <property type="entry name" value="ENOLASE SUPERFAMILY, MANDELATE RACEMASE"/>
    <property type="match status" value="1"/>
</dbReference>
<name>A0A6H0SHM3_9MICC</name>
<dbReference type="InterPro" id="IPR018110">
    <property type="entry name" value="Mandel_Rmase/mucon_lact_enz_CS"/>
</dbReference>
<accession>A0A6H0SHM3</accession>
<evidence type="ECO:0000313" key="6">
    <source>
        <dbReference type="Proteomes" id="UP000502331"/>
    </source>
</evidence>
<dbReference type="Gene3D" id="3.20.20.120">
    <property type="entry name" value="Enolase-like C-terminal domain"/>
    <property type="match status" value="1"/>
</dbReference>
<dbReference type="GO" id="GO:0016836">
    <property type="term" value="F:hydro-lyase activity"/>
    <property type="evidence" value="ECO:0007669"/>
    <property type="project" value="TreeGrafter"/>
</dbReference>
<dbReference type="Proteomes" id="UP000502331">
    <property type="component" value="Chromosome"/>
</dbReference>
<proteinExistence type="predicted"/>
<keyword evidence="6" id="KW-1185">Reference proteome</keyword>
<dbReference type="PROSITE" id="PS00909">
    <property type="entry name" value="MR_MLE_2"/>
    <property type="match status" value="1"/>
</dbReference>
<dbReference type="Pfam" id="PF13378">
    <property type="entry name" value="MR_MLE_C"/>
    <property type="match status" value="1"/>
</dbReference>
<dbReference type="SUPFAM" id="SSF54826">
    <property type="entry name" value="Enolase N-terminal domain-like"/>
    <property type="match status" value="1"/>
</dbReference>
<dbReference type="InterPro" id="IPR046945">
    <property type="entry name" value="RHMD-like"/>
</dbReference>
<sequence length="381" mass="41836">MPFDAARRETEDSNVESIDTFNASSRTFTQMESLIVKITTAQGLVGWGEGFGHKTNPATWAALEDIVAPFFLGRTTVLNDCLPAAQYAFHAFGRTGPVHYALSAVDIALWDIEAKRAKKTLREFINAQARHEVHAYASLVHYAEDPQEVSFHLERAKSRGFRAFKLHESLKPAIKTARDTVGTLPLMVDVNCKWDAAQARLGFEDLADMNLLWIEEPVFPPDDSHSLRELNTAFKNVSGGENHSGVQGLINDMERGALEFAQPSVGKIGGISAMLQVREAGQRLGAHVIPHCFYYGPALLASAQIIALDPPLQLSDGNLRPELEIPFLNWDVQLHPWHAPHQSLMESDGSVPLPSTPGLGFAPDEAVMDQYTIKYSALGAG</sequence>
<feature type="domain" description="Mandelate racemase/muconate lactonizing enzyme C-terminal" evidence="4">
    <location>
        <begin position="146"/>
        <end position="237"/>
    </location>
</feature>
<dbReference type="SMART" id="SM00922">
    <property type="entry name" value="MR_MLE"/>
    <property type="match status" value="1"/>
</dbReference>
<evidence type="ECO:0000259" key="4">
    <source>
        <dbReference type="SMART" id="SM00922"/>
    </source>
</evidence>
<dbReference type="InterPro" id="IPR029065">
    <property type="entry name" value="Enolase_C-like"/>
</dbReference>
<keyword evidence="3" id="KW-0460">Magnesium</keyword>
<dbReference type="Gene3D" id="3.30.390.10">
    <property type="entry name" value="Enolase-like, N-terminal domain"/>
    <property type="match status" value="1"/>
</dbReference>
<dbReference type="GO" id="GO:0009063">
    <property type="term" value="P:amino acid catabolic process"/>
    <property type="evidence" value="ECO:0007669"/>
    <property type="project" value="InterPro"/>
</dbReference>
<evidence type="ECO:0000313" key="5">
    <source>
        <dbReference type="EMBL" id="QIV87162.1"/>
    </source>
</evidence>